<dbReference type="InterPro" id="IPR000873">
    <property type="entry name" value="AMP-dep_synth/lig_dom"/>
</dbReference>
<gene>
    <name evidence="3" type="ORF">SAMN02746098_02813</name>
</gene>
<dbReference type="EMBL" id="FQXJ01000009">
    <property type="protein sequence ID" value="SHI17659.1"/>
    <property type="molecule type" value="Genomic_DNA"/>
</dbReference>
<dbReference type="Proteomes" id="UP000183954">
    <property type="component" value="Unassembled WGS sequence"/>
</dbReference>
<dbReference type="Gene3D" id="3.30.300.30">
    <property type="match status" value="1"/>
</dbReference>
<evidence type="ECO:0000313" key="4">
    <source>
        <dbReference type="Proteomes" id="UP000183954"/>
    </source>
</evidence>
<evidence type="ECO:0000313" key="3">
    <source>
        <dbReference type="EMBL" id="SHI17659.1"/>
    </source>
</evidence>
<keyword evidence="3" id="KW-0436">Ligase</keyword>
<dbReference type="AlphaFoldDB" id="A0A1M5Z0E6"/>
<keyword evidence="4" id="KW-1185">Reference proteome</keyword>
<sequence>MIPVRYSKAEVEEFTAKGYWTNEVFSDFWDRNAKEFPNKEALVDSKGTRLTWLQAKKQSDRLALAFIELGIPQDARVVVHLPNCVEGFIARVACEKAGIVSMTLMHTLRHKECQEIISLIEATTVIISRSYRNFDYYEMYQELKEQLPLLKNIIVIGEDVPKGVISFEDIVNDPLEEKYPVDYLTKRRFDPTHVGFLSTTTGTTGVPKVVEYSIAARLWSSKTHVRNWKLSPKDVLCAVAPAAGAAGGTPTYFCAPQAAAKIVLLYDYSAQNALEFFEKEKVTIPCVVPAQLAMIMQESLEKYDLSSIRAIRSAGGYLSPTLAEEVEQRFNGPIISTYGSQDTGSVTGININDSAEKRRTTVGKPLPGNQIRIVDDDGNVLPQGEVGQLYFRGAQNSGGYYRDPVKTFAEAYDSEGWASPGDLAKIDDDGFIMIVGRKKDIIIRGGQNIYPGEIENILMAHSKVSNVAIVAMPDKIMGEKACAFVIPNNKEGVLTFEEMVNFLNEKKLAKYKLPEHLEIVDTFPLASDSKVNKSRLREIITAKMEEEKIS</sequence>
<evidence type="ECO:0000259" key="1">
    <source>
        <dbReference type="Pfam" id="PF00501"/>
    </source>
</evidence>
<dbReference type="PROSITE" id="PS00455">
    <property type="entry name" value="AMP_BINDING"/>
    <property type="match status" value="1"/>
</dbReference>
<reference evidence="4" key="1">
    <citation type="submission" date="2016-11" db="EMBL/GenBank/DDBJ databases">
        <authorList>
            <person name="Varghese N."/>
            <person name="Submissions S."/>
        </authorList>
    </citation>
    <scope>NUCLEOTIDE SEQUENCE [LARGE SCALE GENOMIC DNA]</scope>
    <source>
        <strain evidence="4">DSM 15449</strain>
    </source>
</reference>
<dbReference type="RefSeq" id="WP_073030350.1">
    <property type="nucleotide sequence ID" value="NZ_FQXJ01000009.1"/>
</dbReference>
<feature type="domain" description="AMP-dependent synthetase/ligase" evidence="1">
    <location>
        <begin position="30"/>
        <end position="401"/>
    </location>
</feature>
<dbReference type="Pfam" id="PF13193">
    <property type="entry name" value="AMP-binding_C"/>
    <property type="match status" value="1"/>
</dbReference>
<dbReference type="InterPro" id="IPR025110">
    <property type="entry name" value="AMP-bd_C"/>
</dbReference>
<dbReference type="InterPro" id="IPR045851">
    <property type="entry name" value="AMP-bd_C_sf"/>
</dbReference>
<dbReference type="Pfam" id="PF00501">
    <property type="entry name" value="AMP-binding"/>
    <property type="match status" value="1"/>
</dbReference>
<dbReference type="InterPro" id="IPR020845">
    <property type="entry name" value="AMP-binding_CS"/>
</dbReference>
<dbReference type="PANTHER" id="PTHR43767:SF1">
    <property type="entry name" value="NONRIBOSOMAL PEPTIDE SYNTHASE PES1 (EUROFUNG)-RELATED"/>
    <property type="match status" value="1"/>
</dbReference>
<dbReference type="InterPro" id="IPR050237">
    <property type="entry name" value="ATP-dep_AMP-bd_enzyme"/>
</dbReference>
<protein>
    <submittedName>
        <fullName evidence="3">2,3-dihydroxybenzoate-AMP ligase</fullName>
    </submittedName>
</protein>
<dbReference type="SUPFAM" id="SSF56801">
    <property type="entry name" value="Acetyl-CoA synthetase-like"/>
    <property type="match status" value="1"/>
</dbReference>
<proteinExistence type="predicted"/>
<feature type="domain" description="AMP-binding enzyme C-terminal" evidence="2">
    <location>
        <begin position="453"/>
        <end position="526"/>
    </location>
</feature>
<dbReference type="GO" id="GO:0016878">
    <property type="term" value="F:acid-thiol ligase activity"/>
    <property type="evidence" value="ECO:0007669"/>
    <property type="project" value="UniProtKB-ARBA"/>
</dbReference>
<dbReference type="OrthoDB" id="9778383at2"/>
<dbReference type="Gene3D" id="3.40.50.12780">
    <property type="entry name" value="N-terminal domain of ligase-like"/>
    <property type="match status" value="1"/>
</dbReference>
<dbReference type="STRING" id="1121420.SAMN02746098_02813"/>
<name>A0A1M5Z0E6_9FIRM</name>
<accession>A0A1M5Z0E6</accession>
<dbReference type="InterPro" id="IPR042099">
    <property type="entry name" value="ANL_N_sf"/>
</dbReference>
<evidence type="ECO:0000259" key="2">
    <source>
        <dbReference type="Pfam" id="PF13193"/>
    </source>
</evidence>
<organism evidence="3 4">
    <name type="scientific">Desulfosporosinus lacus DSM 15449</name>
    <dbReference type="NCBI Taxonomy" id="1121420"/>
    <lineage>
        <taxon>Bacteria</taxon>
        <taxon>Bacillati</taxon>
        <taxon>Bacillota</taxon>
        <taxon>Clostridia</taxon>
        <taxon>Eubacteriales</taxon>
        <taxon>Desulfitobacteriaceae</taxon>
        <taxon>Desulfosporosinus</taxon>
    </lineage>
</organism>
<dbReference type="PANTHER" id="PTHR43767">
    <property type="entry name" value="LONG-CHAIN-FATTY-ACID--COA LIGASE"/>
    <property type="match status" value="1"/>
</dbReference>